<dbReference type="InterPro" id="IPR050261">
    <property type="entry name" value="FrsA_esterase"/>
</dbReference>
<dbReference type="GO" id="GO:0006508">
    <property type="term" value="P:proteolysis"/>
    <property type="evidence" value="ECO:0007669"/>
    <property type="project" value="InterPro"/>
</dbReference>
<evidence type="ECO:0000313" key="3">
    <source>
        <dbReference type="EMBL" id="KKR87044.1"/>
    </source>
</evidence>
<dbReference type="PANTHER" id="PTHR22946">
    <property type="entry name" value="DIENELACTONE HYDROLASE DOMAIN-CONTAINING PROTEIN-RELATED"/>
    <property type="match status" value="1"/>
</dbReference>
<dbReference type="Pfam" id="PF00326">
    <property type="entry name" value="Peptidase_S9"/>
    <property type="match status" value="1"/>
</dbReference>
<name>A0A0G0UDN3_9BACT</name>
<dbReference type="AlphaFoldDB" id="A0A0G0UDN3"/>
<dbReference type="Proteomes" id="UP000034854">
    <property type="component" value="Unassembled WGS sequence"/>
</dbReference>
<dbReference type="GO" id="GO:0008236">
    <property type="term" value="F:serine-type peptidase activity"/>
    <property type="evidence" value="ECO:0007669"/>
    <property type="project" value="InterPro"/>
</dbReference>
<evidence type="ECO:0000256" key="1">
    <source>
        <dbReference type="ARBA" id="ARBA00022801"/>
    </source>
</evidence>
<gene>
    <name evidence="3" type="ORF">UU34_C0008G0068</name>
</gene>
<sequence>MRLALVVLIIVVVVIVGYFGWEFQQEKSFKLPLSTAQTKEKPLDKYTFDALAKTKFEPSEIELGDVIEDNASFRSRLFFFEDSGKKVSGQINIPAGQGSFPVIVMFRGYVDREVYTTGVGTQRAGEVFARNGFVTLAPDFLGYGQSDSSSSDVMEERFQTYTAAIILLRSVENLNKTFDKEGIEGRADIDKLGIWGHSNGGQIAISTLEITGENIPTVLWAPVSKPFPYSVLYYTDEFDDRGKFLRREIAKFEKDYDVDNYSIEKFFGRINAPIQIYQGTLDESVPQSWSDEFVASMKELNKDMDYVVFPGADHNLLPNGWNSAVAGGMEFYRKHFE</sequence>
<protein>
    <submittedName>
        <fullName evidence="3">Peptidase S9 prolyl oligopeptidase active site domain-containing protein</fullName>
    </submittedName>
</protein>
<comment type="caution">
    <text evidence="3">The sequence shown here is derived from an EMBL/GenBank/DDBJ whole genome shotgun (WGS) entry which is preliminary data.</text>
</comment>
<keyword evidence="1" id="KW-0378">Hydrolase</keyword>
<reference evidence="3 4" key="1">
    <citation type="journal article" date="2015" name="Nature">
        <title>rRNA introns, odd ribosomes, and small enigmatic genomes across a large radiation of phyla.</title>
        <authorList>
            <person name="Brown C.T."/>
            <person name="Hug L.A."/>
            <person name="Thomas B.C."/>
            <person name="Sharon I."/>
            <person name="Castelle C.J."/>
            <person name="Singh A."/>
            <person name="Wilkins M.J."/>
            <person name="Williams K.H."/>
            <person name="Banfield J.F."/>
        </authorList>
    </citation>
    <scope>NUCLEOTIDE SEQUENCE [LARGE SCALE GENOMIC DNA]</scope>
</reference>
<proteinExistence type="predicted"/>
<dbReference type="InterPro" id="IPR029058">
    <property type="entry name" value="AB_hydrolase_fold"/>
</dbReference>
<evidence type="ECO:0000259" key="2">
    <source>
        <dbReference type="Pfam" id="PF00326"/>
    </source>
</evidence>
<evidence type="ECO:0000313" key="4">
    <source>
        <dbReference type="Proteomes" id="UP000034854"/>
    </source>
</evidence>
<organism evidence="3 4">
    <name type="scientific">Candidatus Curtissbacteria bacterium GW2011_GWA1_41_11</name>
    <dbReference type="NCBI Taxonomy" id="1618409"/>
    <lineage>
        <taxon>Bacteria</taxon>
        <taxon>Candidatus Curtissiibacteriota</taxon>
    </lineage>
</organism>
<feature type="domain" description="Peptidase S9 prolyl oligopeptidase catalytic" evidence="2">
    <location>
        <begin position="184"/>
        <end position="335"/>
    </location>
</feature>
<dbReference type="SUPFAM" id="SSF53474">
    <property type="entry name" value="alpha/beta-Hydrolases"/>
    <property type="match status" value="1"/>
</dbReference>
<dbReference type="Gene3D" id="3.40.50.1820">
    <property type="entry name" value="alpha/beta hydrolase"/>
    <property type="match status" value="1"/>
</dbReference>
<dbReference type="InterPro" id="IPR001375">
    <property type="entry name" value="Peptidase_S9_cat"/>
</dbReference>
<dbReference type="EMBL" id="LCAG01000008">
    <property type="protein sequence ID" value="KKR87044.1"/>
    <property type="molecule type" value="Genomic_DNA"/>
</dbReference>
<accession>A0A0G0UDN3</accession>
<dbReference type="PANTHER" id="PTHR22946:SF9">
    <property type="entry name" value="POLYKETIDE TRANSFERASE AF380"/>
    <property type="match status" value="1"/>
</dbReference>
<dbReference type="GO" id="GO:0052689">
    <property type="term" value="F:carboxylic ester hydrolase activity"/>
    <property type="evidence" value="ECO:0007669"/>
    <property type="project" value="UniProtKB-ARBA"/>
</dbReference>